<gene>
    <name evidence="2" type="ORF">BB558_000926</name>
</gene>
<dbReference type="Pfam" id="PF17244">
    <property type="entry name" value="CDC24_OB3"/>
    <property type="match status" value="1"/>
</dbReference>
<dbReference type="EMBL" id="MBFU01000044">
    <property type="protein sequence ID" value="PWA02926.1"/>
    <property type="molecule type" value="Genomic_DNA"/>
</dbReference>
<dbReference type="AlphaFoldDB" id="A0A2U1JCU8"/>
<dbReference type="Proteomes" id="UP000245591">
    <property type="component" value="Unassembled WGS sequence"/>
</dbReference>
<organism evidence="2 3">
    <name type="scientific">Smittium angustum</name>
    <dbReference type="NCBI Taxonomy" id="133377"/>
    <lineage>
        <taxon>Eukaryota</taxon>
        <taxon>Fungi</taxon>
        <taxon>Fungi incertae sedis</taxon>
        <taxon>Zoopagomycota</taxon>
        <taxon>Kickxellomycotina</taxon>
        <taxon>Harpellomycetes</taxon>
        <taxon>Harpellales</taxon>
        <taxon>Legeriomycetaceae</taxon>
        <taxon>Smittium</taxon>
    </lineage>
</organism>
<comment type="caution">
    <text evidence="2">The sequence shown here is derived from an EMBL/GenBank/DDBJ whole genome shotgun (WGS) entry which is preliminary data.</text>
</comment>
<proteinExistence type="predicted"/>
<keyword evidence="3" id="KW-1185">Reference proteome</keyword>
<reference evidence="2 3" key="1">
    <citation type="journal article" date="2018" name="MBio">
        <title>Comparative Genomics Reveals the Core Gene Toolbox for the Fungus-Insect Symbiosis.</title>
        <authorList>
            <person name="Wang Y."/>
            <person name="Stata M."/>
            <person name="Wang W."/>
            <person name="Stajich J.E."/>
            <person name="White M.M."/>
            <person name="Moncalvo J.M."/>
        </authorList>
    </citation>
    <scope>NUCLEOTIDE SEQUENCE [LARGE SCALE GENOMIC DNA]</scope>
    <source>
        <strain evidence="2 3">AUS-126-30</strain>
    </source>
</reference>
<name>A0A2U1JCU8_SMIAN</name>
<evidence type="ECO:0000259" key="1">
    <source>
        <dbReference type="Pfam" id="PF17244"/>
    </source>
</evidence>
<feature type="domain" description="Cell division control protein 24 OB" evidence="1">
    <location>
        <begin position="309"/>
        <end position="536"/>
    </location>
</feature>
<dbReference type="SUPFAM" id="SSF50249">
    <property type="entry name" value="Nucleic acid-binding proteins"/>
    <property type="match status" value="1"/>
</dbReference>
<dbReference type="Gene3D" id="2.40.50.140">
    <property type="entry name" value="Nucleic acid-binding proteins"/>
    <property type="match status" value="1"/>
</dbReference>
<protein>
    <recommendedName>
        <fullName evidence="1">Cell division control protein 24 OB domain-containing protein</fullName>
    </recommendedName>
</protein>
<evidence type="ECO:0000313" key="2">
    <source>
        <dbReference type="EMBL" id="PWA02926.1"/>
    </source>
</evidence>
<dbReference type="InterPro" id="IPR035203">
    <property type="entry name" value="Cdc24_OB3"/>
</dbReference>
<sequence length="606" mass="68111">MYSGHEYWDMINNPVFGWFFTEKRKIRILDVEVTKMKSITQNKDPFESSKFILPGAKIVFIINGYNSLDVGNEIENVAPNKKLRTNDSSIHIYTHIGNNNVNREISTETIKNEEKDSSFILDMFGVIWDSGLKRYINIGEKDKPVCRANQFWFYISTIETTEAEVIAEDWLKSGLVSVYSFHGNIQTGLSGEVDKAPRKQRVVYGEMINEFGEIFEIQLTLWDSSTRVADLFNEGEYMGIWNAIVADEFSGSFEKKRILRLGLGPQSILFADGRPELSLKNDMSRSTSADSNENGNVILTNDERFYIKDLTEDLDGILIVGNVLLVSNNLPYLDNGIETLRRVVRLEDSSGVCDITFWGPLSIDAAKLLEGQTVVTGGLTTIKGPKTCYINATESNGSFIFPVNTFPGLLSSPGLRKCTYICNAFNQTLSYIGAFVRDVKPKGLLATKHTYKTSEFIVITHNICLSPVIHDTSFGEFTVYNCEKCKMEDLPLSDLIKVFHFDLYIDDGSTCEWMECTASAANVILGTTPKTLEESKNNAVVADVIGSLIGKEYLFCISYLKPKSSKQKSLNSGKVINNSTTKFRIDSALLLQNISSYYKKIEKYLQ</sequence>
<dbReference type="InterPro" id="IPR012340">
    <property type="entry name" value="NA-bd_OB-fold"/>
</dbReference>
<accession>A0A2U1JCU8</accession>
<evidence type="ECO:0000313" key="3">
    <source>
        <dbReference type="Proteomes" id="UP000245591"/>
    </source>
</evidence>